<feature type="domain" description="L,D-TPase catalytic" evidence="10">
    <location>
        <begin position="331"/>
        <end position="448"/>
    </location>
</feature>
<dbReference type="GO" id="GO:0008360">
    <property type="term" value="P:regulation of cell shape"/>
    <property type="evidence" value="ECO:0007669"/>
    <property type="project" value="UniProtKB-UniRule"/>
</dbReference>
<evidence type="ECO:0000256" key="7">
    <source>
        <dbReference type="PROSITE-ProRule" id="PRU01373"/>
    </source>
</evidence>
<dbReference type="AlphaFoldDB" id="A0A6N9H5Q1"/>
<dbReference type="PROSITE" id="PS51257">
    <property type="entry name" value="PROKAR_LIPOPROTEIN"/>
    <property type="match status" value="1"/>
</dbReference>
<evidence type="ECO:0000256" key="6">
    <source>
        <dbReference type="ARBA" id="ARBA00023316"/>
    </source>
</evidence>
<dbReference type="PANTHER" id="PTHR30582:SF2">
    <property type="entry name" value="L,D-TRANSPEPTIDASE YCIB-RELATED"/>
    <property type="match status" value="1"/>
</dbReference>
<keyword evidence="6 7" id="KW-0961">Cell wall biogenesis/degradation</keyword>
<evidence type="ECO:0000256" key="9">
    <source>
        <dbReference type="SAM" id="SignalP"/>
    </source>
</evidence>
<evidence type="ECO:0000313" key="12">
    <source>
        <dbReference type="Proteomes" id="UP000469215"/>
    </source>
</evidence>
<dbReference type="Gene3D" id="2.60.40.3710">
    <property type="match status" value="1"/>
</dbReference>
<dbReference type="Proteomes" id="UP000469215">
    <property type="component" value="Unassembled WGS sequence"/>
</dbReference>
<feature type="active site" description="Nucleophile" evidence="7">
    <location>
        <position position="424"/>
    </location>
</feature>
<keyword evidence="2" id="KW-0808">Transferase</keyword>
<feature type="region of interest" description="Disordered" evidence="8">
    <location>
        <begin position="77"/>
        <end position="180"/>
    </location>
</feature>
<dbReference type="InterPro" id="IPR041280">
    <property type="entry name" value="Big_10"/>
</dbReference>
<reference evidence="11 12" key="1">
    <citation type="submission" date="2020-01" db="EMBL/GenBank/DDBJ databases">
        <authorList>
            <person name="Deng T."/>
        </authorList>
    </citation>
    <scope>NUCLEOTIDE SEQUENCE [LARGE SCALE GENOMIC DNA]</scope>
    <source>
        <strain evidence="11 12">5221</strain>
    </source>
</reference>
<feature type="chain" id="PRO_5039499452" evidence="9">
    <location>
        <begin position="20"/>
        <end position="479"/>
    </location>
</feature>
<evidence type="ECO:0000256" key="1">
    <source>
        <dbReference type="ARBA" id="ARBA00004752"/>
    </source>
</evidence>
<dbReference type="GO" id="GO:0018104">
    <property type="term" value="P:peptidoglycan-protein cross-linking"/>
    <property type="evidence" value="ECO:0007669"/>
    <property type="project" value="TreeGrafter"/>
</dbReference>
<keyword evidence="4 7" id="KW-0573">Peptidoglycan synthesis</keyword>
<proteinExistence type="predicted"/>
<dbReference type="SUPFAM" id="SSF141523">
    <property type="entry name" value="L,D-transpeptidase catalytic domain-like"/>
    <property type="match status" value="1"/>
</dbReference>
<dbReference type="InterPro" id="IPR038063">
    <property type="entry name" value="Transpep_catalytic_dom"/>
</dbReference>
<keyword evidence="3 7" id="KW-0133">Cell shape</keyword>
<dbReference type="RefSeq" id="WP_160952642.1">
    <property type="nucleotide sequence ID" value="NZ_WWEQ01000012.1"/>
</dbReference>
<evidence type="ECO:0000256" key="2">
    <source>
        <dbReference type="ARBA" id="ARBA00022679"/>
    </source>
</evidence>
<feature type="region of interest" description="Disordered" evidence="8">
    <location>
        <begin position="24"/>
        <end position="50"/>
    </location>
</feature>
<feature type="compositionally biased region" description="Low complexity" evidence="8">
    <location>
        <begin position="136"/>
        <end position="167"/>
    </location>
</feature>
<dbReference type="Pfam" id="PF03734">
    <property type="entry name" value="YkuD"/>
    <property type="match status" value="1"/>
</dbReference>
<feature type="signal peptide" evidence="9">
    <location>
        <begin position="1"/>
        <end position="19"/>
    </location>
</feature>
<feature type="active site" description="Proton donor/acceptor" evidence="7">
    <location>
        <position position="406"/>
    </location>
</feature>
<feature type="compositionally biased region" description="Polar residues" evidence="8">
    <location>
        <begin position="108"/>
        <end position="122"/>
    </location>
</feature>
<dbReference type="GO" id="GO:0071972">
    <property type="term" value="F:peptidoglycan L,D-transpeptidase activity"/>
    <property type="evidence" value="ECO:0007669"/>
    <property type="project" value="TreeGrafter"/>
</dbReference>
<keyword evidence="9" id="KW-0732">Signal</keyword>
<dbReference type="InterPro" id="IPR005490">
    <property type="entry name" value="LD_TPept_cat_dom"/>
</dbReference>
<dbReference type="Gene3D" id="2.40.440.10">
    <property type="entry name" value="L,D-transpeptidase catalytic domain-like"/>
    <property type="match status" value="1"/>
</dbReference>
<dbReference type="Pfam" id="PF17964">
    <property type="entry name" value="Big_10"/>
    <property type="match status" value="1"/>
</dbReference>
<dbReference type="GO" id="GO:0016746">
    <property type="term" value="F:acyltransferase activity"/>
    <property type="evidence" value="ECO:0007669"/>
    <property type="project" value="UniProtKB-KW"/>
</dbReference>
<dbReference type="UniPathway" id="UPA00219"/>
<dbReference type="CDD" id="cd16913">
    <property type="entry name" value="YkuD_like"/>
    <property type="match status" value="1"/>
</dbReference>
<sequence>MSRRLLAATALISSAALLAACTPSGSGTGENASNNGSANTEQASPSISVVDAKGKEVKTVKAGQHLTLRVENGTFASASASDSKQKDIPVDKGSLSSGADADEAESTAAPSAQNAGFTAANRSSTSDSELEDSDADSTASASQEAGASDGSSEGASAAPSAGASDDAGSGEHGTTWTSDFTVAGNSTYEWKATVKGNDGQSHEETGTVKTSEPSSETTRTFTEIADDDTVGVAAPVIVNFSGIVPKKYRASIQNRMTVQVTDNKGKKRSVTGAWGWLPDDDGHSSIHYRTEEHWPAHSKVTVKLPMKGVQTSDETYGKKNVTLDFKIGRSQIVKASAKTHRMTVTRDGKKLWDWPASLGKPSSPSYNGEHIVMSKSADYTMTSERYGYSTPVQWAVRIHNNGEFVHAAPWSEGVQGSSNVSHGCINLSTSRAAKYFASAKYGDPVSITGSRVSLTPDSGDVSDWTYSWKQWQKLSAIKS</sequence>
<comment type="caution">
    <text evidence="11">The sequence shown here is derived from an EMBL/GenBank/DDBJ whole genome shotgun (WGS) entry which is preliminary data.</text>
</comment>
<dbReference type="GO" id="GO:0071555">
    <property type="term" value="P:cell wall organization"/>
    <property type="evidence" value="ECO:0007669"/>
    <property type="project" value="UniProtKB-UniRule"/>
</dbReference>
<evidence type="ECO:0000256" key="8">
    <source>
        <dbReference type="SAM" id="MobiDB-lite"/>
    </source>
</evidence>
<feature type="compositionally biased region" description="Polar residues" evidence="8">
    <location>
        <begin position="207"/>
        <end position="218"/>
    </location>
</feature>
<accession>A0A6N9H5Q1</accession>
<protein>
    <submittedName>
        <fullName evidence="11">L,D-transpeptidase family protein</fullName>
    </submittedName>
</protein>
<comment type="pathway">
    <text evidence="1 7">Cell wall biogenesis; peptidoglycan biosynthesis.</text>
</comment>
<dbReference type="PANTHER" id="PTHR30582">
    <property type="entry name" value="L,D-TRANSPEPTIDASE"/>
    <property type="match status" value="1"/>
</dbReference>
<evidence type="ECO:0000256" key="5">
    <source>
        <dbReference type="ARBA" id="ARBA00023315"/>
    </source>
</evidence>
<keyword evidence="5" id="KW-0012">Acyltransferase</keyword>
<gene>
    <name evidence="11" type="ORF">GSY69_04270</name>
</gene>
<evidence type="ECO:0000256" key="4">
    <source>
        <dbReference type="ARBA" id="ARBA00022984"/>
    </source>
</evidence>
<evidence type="ECO:0000259" key="10">
    <source>
        <dbReference type="PROSITE" id="PS52029"/>
    </source>
</evidence>
<evidence type="ECO:0000313" key="11">
    <source>
        <dbReference type="EMBL" id="MYM19205.1"/>
    </source>
</evidence>
<dbReference type="PROSITE" id="PS52029">
    <property type="entry name" value="LD_TPASE"/>
    <property type="match status" value="1"/>
</dbReference>
<evidence type="ECO:0000256" key="3">
    <source>
        <dbReference type="ARBA" id="ARBA00022960"/>
    </source>
</evidence>
<keyword evidence="12" id="KW-1185">Reference proteome</keyword>
<dbReference type="GO" id="GO:0005576">
    <property type="term" value="C:extracellular region"/>
    <property type="evidence" value="ECO:0007669"/>
    <property type="project" value="TreeGrafter"/>
</dbReference>
<organism evidence="11 12">
    <name type="scientific">Brevibacterium rongguiense</name>
    <dbReference type="NCBI Taxonomy" id="2695267"/>
    <lineage>
        <taxon>Bacteria</taxon>
        <taxon>Bacillati</taxon>
        <taxon>Actinomycetota</taxon>
        <taxon>Actinomycetes</taxon>
        <taxon>Micrococcales</taxon>
        <taxon>Brevibacteriaceae</taxon>
        <taxon>Brevibacterium</taxon>
    </lineage>
</organism>
<dbReference type="InterPro" id="IPR050979">
    <property type="entry name" value="LD-transpeptidase"/>
</dbReference>
<name>A0A6N9H5Q1_9MICO</name>
<feature type="compositionally biased region" description="Polar residues" evidence="8">
    <location>
        <begin position="24"/>
        <end position="47"/>
    </location>
</feature>
<dbReference type="EMBL" id="WWEQ01000012">
    <property type="protein sequence ID" value="MYM19205.1"/>
    <property type="molecule type" value="Genomic_DNA"/>
</dbReference>
<feature type="region of interest" description="Disordered" evidence="8">
    <location>
        <begin position="194"/>
        <end position="218"/>
    </location>
</feature>